<keyword evidence="3" id="KW-1185">Reference proteome</keyword>
<feature type="compositionally biased region" description="Pro residues" evidence="1">
    <location>
        <begin position="430"/>
        <end position="452"/>
    </location>
</feature>
<sequence>MNIELFDAAVAQLKAASNGLYPGPKTSSATLSNAFNSTAGLDTSMIEQAASQVGGRSHPGKLRPMGPLLETVLREFAEAAIGVGLEKLLRGVVRGHERNVCVGQATARAGSVISTIDQESALTCDAALATLSTAMQPLLAAIMAANPVLNPIVGTTVFPSLIKTAGGLIDAAASLIMGTCSARDQAINDCFDTLIGECEQAATEPEACVNPSESPQAPEAQAPPQSCPTQPQAAPASQATPVPKADPAPPTTPTSASSEPRAMGSPPVQPASLGSALPTPPLGAEGVNAALGAVGEFIQSAGKGVVSAAQSGLAPAMTPPAMSTPTMAAPPNGPGMFGEIISGGLTPDVETQQSSSGFGINIDIKADIDIEACGQAAEQCAQQSSAETPAPPKETKPEHIEPEAAVPPEAPAEPAPAPESPPTIAAEPEAPTPPEAAAPEPAAPEPAAPPAPEVVCEPQPEAAPPAEHAKKAGGWS</sequence>
<feature type="region of interest" description="Disordered" evidence="1">
    <location>
        <begin position="379"/>
        <end position="476"/>
    </location>
</feature>
<dbReference type="AlphaFoldDB" id="A0A3G6J1V6"/>
<feature type="region of interest" description="Disordered" evidence="1">
    <location>
        <begin position="206"/>
        <end position="279"/>
    </location>
</feature>
<evidence type="ECO:0000313" key="2">
    <source>
        <dbReference type="EMBL" id="AZA12041.1"/>
    </source>
</evidence>
<feature type="compositionally biased region" description="Low complexity" evidence="1">
    <location>
        <begin position="211"/>
        <end position="243"/>
    </location>
</feature>
<accession>A0A3G6J1V6</accession>
<dbReference type="KEGG" id="cgk:CGERO_08750"/>
<dbReference type="Proteomes" id="UP000271587">
    <property type="component" value="Chromosome"/>
</dbReference>
<proteinExistence type="predicted"/>
<dbReference type="OrthoDB" id="4412606at2"/>
<feature type="compositionally biased region" description="Low complexity" evidence="1">
    <location>
        <begin position="379"/>
        <end position="388"/>
    </location>
</feature>
<organism evidence="2 3">
    <name type="scientific">Corynebacterium gerontici</name>
    <dbReference type="NCBI Taxonomy" id="2079234"/>
    <lineage>
        <taxon>Bacteria</taxon>
        <taxon>Bacillati</taxon>
        <taxon>Actinomycetota</taxon>
        <taxon>Actinomycetes</taxon>
        <taxon>Mycobacteriales</taxon>
        <taxon>Corynebacteriaceae</taxon>
        <taxon>Corynebacterium</taxon>
    </lineage>
</organism>
<reference evidence="2 3" key="1">
    <citation type="submission" date="2018-11" db="EMBL/GenBank/DDBJ databases">
        <authorList>
            <person name="Kleinhagauer T."/>
            <person name="Glaeser S.P."/>
            <person name="Spergser J."/>
            <person name="Ruckert C."/>
            <person name="Kaempfer P."/>
            <person name="Busse H.-J."/>
        </authorList>
    </citation>
    <scope>NUCLEOTIDE SEQUENCE [LARGE SCALE GENOMIC DNA]</scope>
    <source>
        <strain evidence="2 3">W8</strain>
    </source>
</reference>
<feature type="compositionally biased region" description="Pro residues" evidence="1">
    <location>
        <begin position="408"/>
        <end position="421"/>
    </location>
</feature>
<protein>
    <submittedName>
        <fullName evidence="2">Uncharacterized protein</fullName>
    </submittedName>
</protein>
<gene>
    <name evidence="2" type="ORF">CGERO_08750</name>
</gene>
<name>A0A3G6J1V6_9CORY</name>
<evidence type="ECO:0000313" key="3">
    <source>
        <dbReference type="Proteomes" id="UP000271587"/>
    </source>
</evidence>
<feature type="compositionally biased region" description="Basic and acidic residues" evidence="1">
    <location>
        <begin position="393"/>
        <end position="402"/>
    </location>
</feature>
<feature type="compositionally biased region" description="Low complexity" evidence="1">
    <location>
        <begin position="453"/>
        <end position="466"/>
    </location>
</feature>
<dbReference type="RefSeq" id="WP_123935100.1">
    <property type="nucleotide sequence ID" value="NZ_CP033897.1"/>
</dbReference>
<dbReference type="EMBL" id="CP033897">
    <property type="protein sequence ID" value="AZA12041.1"/>
    <property type="molecule type" value="Genomic_DNA"/>
</dbReference>
<evidence type="ECO:0000256" key="1">
    <source>
        <dbReference type="SAM" id="MobiDB-lite"/>
    </source>
</evidence>